<dbReference type="InterPro" id="IPR002213">
    <property type="entry name" value="UDP_glucos_trans"/>
</dbReference>
<evidence type="ECO:0000313" key="12">
    <source>
        <dbReference type="Proteomes" id="UP000053676"/>
    </source>
</evidence>
<evidence type="ECO:0000256" key="8">
    <source>
        <dbReference type="ARBA" id="ARBA00022989"/>
    </source>
</evidence>
<dbReference type="AlphaFoldDB" id="W2SMX5"/>
<gene>
    <name evidence="11" type="ORF">NECAME_04739</name>
</gene>
<evidence type="ECO:0000256" key="9">
    <source>
        <dbReference type="ARBA" id="ARBA00023136"/>
    </source>
</evidence>
<dbReference type="FunFam" id="3.40.50.2000:FF:000038">
    <property type="entry name" value="UDP-GlucuronosylTransferase"/>
    <property type="match status" value="1"/>
</dbReference>
<evidence type="ECO:0000256" key="5">
    <source>
        <dbReference type="ARBA" id="ARBA00022679"/>
    </source>
</evidence>
<evidence type="ECO:0000313" key="11">
    <source>
        <dbReference type="EMBL" id="ETN71044.1"/>
    </source>
</evidence>
<keyword evidence="9" id="KW-0472">Membrane</keyword>
<evidence type="ECO:0000256" key="2">
    <source>
        <dbReference type="ARBA" id="ARBA00009995"/>
    </source>
</evidence>
<proteinExistence type="inferred from homology"/>
<organism evidence="11 12">
    <name type="scientific">Necator americanus</name>
    <name type="common">Human hookworm</name>
    <dbReference type="NCBI Taxonomy" id="51031"/>
    <lineage>
        <taxon>Eukaryota</taxon>
        <taxon>Metazoa</taxon>
        <taxon>Ecdysozoa</taxon>
        <taxon>Nematoda</taxon>
        <taxon>Chromadorea</taxon>
        <taxon>Rhabditida</taxon>
        <taxon>Rhabditina</taxon>
        <taxon>Rhabditomorpha</taxon>
        <taxon>Strongyloidea</taxon>
        <taxon>Ancylostomatidae</taxon>
        <taxon>Bunostominae</taxon>
        <taxon>Necator</taxon>
    </lineage>
</organism>
<dbReference type="OMA" id="NIHYLKW"/>
<reference evidence="12" key="1">
    <citation type="journal article" date="2014" name="Nat. Genet.">
        <title>Genome of the human hookworm Necator americanus.</title>
        <authorList>
            <person name="Tang Y.T."/>
            <person name="Gao X."/>
            <person name="Rosa B.A."/>
            <person name="Abubucker S."/>
            <person name="Hallsworth-Pepin K."/>
            <person name="Martin J."/>
            <person name="Tyagi R."/>
            <person name="Heizer E."/>
            <person name="Zhang X."/>
            <person name="Bhonagiri-Palsikar V."/>
            <person name="Minx P."/>
            <person name="Warren W.C."/>
            <person name="Wang Q."/>
            <person name="Zhan B."/>
            <person name="Hotez P.J."/>
            <person name="Sternberg P.W."/>
            <person name="Dougall A."/>
            <person name="Gaze S.T."/>
            <person name="Mulvenna J."/>
            <person name="Sotillo J."/>
            <person name="Ranganathan S."/>
            <person name="Rabelo E.M."/>
            <person name="Wilson R.K."/>
            <person name="Felgner P.L."/>
            <person name="Bethony J."/>
            <person name="Hawdon J.M."/>
            <person name="Gasser R.B."/>
            <person name="Loukas A."/>
            <person name="Mitreva M."/>
        </authorList>
    </citation>
    <scope>NUCLEOTIDE SEQUENCE [LARGE SCALE GENOMIC DNA]</scope>
</reference>
<keyword evidence="5" id="KW-0808">Transferase</keyword>
<evidence type="ECO:0000256" key="1">
    <source>
        <dbReference type="ARBA" id="ARBA00004167"/>
    </source>
</evidence>
<dbReference type="EC" id="2.4.1.17" evidence="3"/>
<dbReference type="CDD" id="cd03784">
    <property type="entry name" value="GT1_Gtf-like"/>
    <property type="match status" value="1"/>
</dbReference>
<evidence type="ECO:0000256" key="3">
    <source>
        <dbReference type="ARBA" id="ARBA00012544"/>
    </source>
</evidence>
<evidence type="ECO:0000256" key="10">
    <source>
        <dbReference type="ARBA" id="ARBA00047475"/>
    </source>
</evidence>
<dbReference type="SUPFAM" id="SSF53756">
    <property type="entry name" value="UDP-Glycosyltransferase/glycogen phosphorylase"/>
    <property type="match status" value="1"/>
</dbReference>
<dbReference type="Pfam" id="PF00201">
    <property type="entry name" value="UDPGT"/>
    <property type="match status" value="1"/>
</dbReference>
<accession>W2SMX5</accession>
<dbReference type="PANTHER" id="PTHR48043">
    <property type="entry name" value="EG:EG0003.4 PROTEIN-RELATED"/>
    <property type="match status" value="1"/>
</dbReference>
<protein>
    <recommendedName>
        <fullName evidence="3">glucuronosyltransferase</fullName>
        <ecNumber evidence="3">2.4.1.17</ecNumber>
    </recommendedName>
</protein>
<dbReference type="PANTHER" id="PTHR48043:SF23">
    <property type="entry name" value="UDP-GLUCURONOSYLTRANSFERASE"/>
    <property type="match status" value="1"/>
</dbReference>
<comment type="catalytic activity">
    <reaction evidence="10">
        <text>glucuronate acceptor + UDP-alpha-D-glucuronate = acceptor beta-D-glucuronoside + UDP + H(+)</text>
        <dbReference type="Rhea" id="RHEA:21032"/>
        <dbReference type="ChEBI" id="CHEBI:15378"/>
        <dbReference type="ChEBI" id="CHEBI:58052"/>
        <dbReference type="ChEBI" id="CHEBI:58223"/>
        <dbReference type="ChEBI" id="CHEBI:132367"/>
        <dbReference type="ChEBI" id="CHEBI:132368"/>
        <dbReference type="EC" id="2.4.1.17"/>
    </reaction>
</comment>
<name>W2SMX5_NECAM</name>
<dbReference type="Proteomes" id="UP000053676">
    <property type="component" value="Unassembled WGS sequence"/>
</dbReference>
<dbReference type="InterPro" id="IPR050271">
    <property type="entry name" value="UDP-glycosyltransferase"/>
</dbReference>
<comment type="similarity">
    <text evidence="2">Belongs to the UDP-glycosyltransferase family.</text>
</comment>
<keyword evidence="7" id="KW-0732">Signal</keyword>
<dbReference type="GO" id="GO:0015020">
    <property type="term" value="F:glucuronosyltransferase activity"/>
    <property type="evidence" value="ECO:0007669"/>
    <property type="project" value="UniProtKB-EC"/>
</dbReference>
<dbReference type="GO" id="GO:0016020">
    <property type="term" value="C:membrane"/>
    <property type="evidence" value="ECO:0007669"/>
    <property type="project" value="UniProtKB-SubCell"/>
</dbReference>
<sequence length="209" mass="24238">MVSALDPLTPYSDDMTFMERLTNLKVHIQIKSEMRRWEQMFWEAFNAKYPGFPTIAEIYNDLENMLNERNATVFFSLGSLAQSKDMPTWLKNDIISTFASFPDVTFIWKYEGDDIPSFETHPNIHYLKWVPQLDLLADRRLSLFITHGGMNSMLEAMYCAKGMIVIPLFADQQFNSKTIQRRGLGTIIERNHLNKKTLTEAIQTTLGNK</sequence>
<keyword evidence="4" id="KW-0328">Glycosyltransferase</keyword>
<keyword evidence="6" id="KW-0812">Transmembrane</keyword>
<evidence type="ECO:0000256" key="6">
    <source>
        <dbReference type="ARBA" id="ARBA00022692"/>
    </source>
</evidence>
<evidence type="ECO:0000256" key="4">
    <source>
        <dbReference type="ARBA" id="ARBA00022676"/>
    </source>
</evidence>
<keyword evidence="12" id="KW-1185">Reference proteome</keyword>
<dbReference type="EMBL" id="KI668855">
    <property type="protein sequence ID" value="ETN71044.1"/>
    <property type="molecule type" value="Genomic_DNA"/>
</dbReference>
<dbReference type="Gene3D" id="3.40.50.2000">
    <property type="entry name" value="Glycogen Phosphorylase B"/>
    <property type="match status" value="1"/>
</dbReference>
<evidence type="ECO:0000256" key="7">
    <source>
        <dbReference type="ARBA" id="ARBA00022729"/>
    </source>
</evidence>
<dbReference type="KEGG" id="nai:NECAME_04739"/>
<comment type="subcellular location">
    <subcellularLocation>
        <location evidence="1">Membrane</location>
        <topology evidence="1">Single-pass membrane protein</topology>
    </subcellularLocation>
</comment>
<keyword evidence="8" id="KW-1133">Transmembrane helix</keyword>
<dbReference type="OrthoDB" id="5835829at2759"/>